<accession>A0A937XCU2</accession>
<dbReference type="InterPro" id="IPR011047">
    <property type="entry name" value="Quinoprotein_ADH-like_sf"/>
</dbReference>
<dbReference type="AlphaFoldDB" id="A0A937XCU2"/>
<protein>
    <submittedName>
        <fullName evidence="3">PQQ-binding-like beta-propeller repeat protein</fullName>
    </submittedName>
</protein>
<dbReference type="InterPro" id="IPR002372">
    <property type="entry name" value="PQQ_rpt_dom"/>
</dbReference>
<evidence type="ECO:0000259" key="2">
    <source>
        <dbReference type="Pfam" id="PF13360"/>
    </source>
</evidence>
<evidence type="ECO:0000256" key="1">
    <source>
        <dbReference type="SAM" id="MobiDB-lite"/>
    </source>
</evidence>
<evidence type="ECO:0000313" key="4">
    <source>
        <dbReference type="Proteomes" id="UP000748308"/>
    </source>
</evidence>
<dbReference type="InterPro" id="IPR015943">
    <property type="entry name" value="WD40/YVTN_repeat-like_dom_sf"/>
</dbReference>
<evidence type="ECO:0000313" key="3">
    <source>
        <dbReference type="EMBL" id="MBM3317967.1"/>
    </source>
</evidence>
<reference evidence="3" key="1">
    <citation type="submission" date="2019-03" db="EMBL/GenBank/DDBJ databases">
        <title>Lake Tanganyika Metagenome-Assembled Genomes (MAGs).</title>
        <authorList>
            <person name="Tran P."/>
        </authorList>
    </citation>
    <scope>NUCLEOTIDE SEQUENCE</scope>
    <source>
        <strain evidence="3">M_DeepCast_400m_m2_100</strain>
    </source>
</reference>
<dbReference type="PANTHER" id="PTHR34512">
    <property type="entry name" value="CELL SURFACE PROTEIN"/>
    <property type="match status" value="1"/>
</dbReference>
<dbReference type="Proteomes" id="UP000748308">
    <property type="component" value="Unassembled WGS sequence"/>
</dbReference>
<dbReference type="Pfam" id="PF13360">
    <property type="entry name" value="PQQ_2"/>
    <property type="match status" value="2"/>
</dbReference>
<dbReference type="SUPFAM" id="SSF50998">
    <property type="entry name" value="Quinoprotein alcohol dehydrogenase-like"/>
    <property type="match status" value="2"/>
</dbReference>
<organism evidence="3 4">
    <name type="scientific">Eiseniibacteriota bacterium</name>
    <dbReference type="NCBI Taxonomy" id="2212470"/>
    <lineage>
        <taxon>Bacteria</taxon>
        <taxon>Candidatus Eiseniibacteriota</taxon>
    </lineage>
</organism>
<name>A0A937XCU2_UNCEI</name>
<feature type="compositionally biased region" description="Low complexity" evidence="1">
    <location>
        <begin position="307"/>
        <end position="318"/>
    </location>
</feature>
<proteinExistence type="predicted"/>
<sequence>VTTLERRCALLDAATGRRLWTARESDGVGGGLGVSAAGLVGVTDPPGQRLFCRDAETGRLLWRRPWTETIGAPVSNGATVFVAGLSGRVAACDGATGETLWEYRAPGLVRSRLGLAGSLLLVPTTGDTLIALATESGEVRWGAAPGGALYGPPLEQGGRLYTLSFAGALRALDAVSGERLAGRDLPGFFRSGLAGGSPLVAVSTGGRVFALRAEDLAVLWERDCDQAAEIEPRVHGGLVWIGLRDGRVLGLDASSGEARYELRVTAPVRAPILADASGVFVGAGGGEVVAYRWLAPPGDARPSGACARRAPPQTPGQRPRGGEAHFRWGSVTLASADLDAAAPAGVSGRAARPLCRTEASPPARGLSRWRWPATLAWGVCTALAFGLQDRADREYGLYLSAGSPGTRERALAASKDYDRAVIGAWLAAEVSFAVGVKAWLDSRAEGEAP</sequence>
<comment type="caution">
    <text evidence="3">The sequence shown here is derived from an EMBL/GenBank/DDBJ whole genome shotgun (WGS) entry which is preliminary data.</text>
</comment>
<dbReference type="Gene3D" id="2.130.10.10">
    <property type="entry name" value="YVTN repeat-like/Quinoprotein amine dehydrogenase"/>
    <property type="match status" value="2"/>
</dbReference>
<feature type="domain" description="Pyrrolo-quinoline quinone repeat" evidence="2">
    <location>
        <begin position="9"/>
        <end position="106"/>
    </location>
</feature>
<feature type="domain" description="Pyrrolo-quinoline quinone repeat" evidence="2">
    <location>
        <begin position="168"/>
        <end position="292"/>
    </location>
</feature>
<dbReference type="EMBL" id="VGIY01000228">
    <property type="protein sequence ID" value="MBM3317967.1"/>
    <property type="molecule type" value="Genomic_DNA"/>
</dbReference>
<dbReference type="PANTHER" id="PTHR34512:SF30">
    <property type="entry name" value="OUTER MEMBRANE PROTEIN ASSEMBLY FACTOR BAMB"/>
    <property type="match status" value="1"/>
</dbReference>
<feature type="region of interest" description="Disordered" evidence="1">
    <location>
        <begin position="302"/>
        <end position="322"/>
    </location>
</feature>
<dbReference type="InterPro" id="IPR018391">
    <property type="entry name" value="PQQ_b-propeller_rpt"/>
</dbReference>
<feature type="non-terminal residue" evidence="3">
    <location>
        <position position="1"/>
    </location>
</feature>
<gene>
    <name evidence="3" type="ORF">FJY75_08940</name>
</gene>
<dbReference type="SMART" id="SM00564">
    <property type="entry name" value="PQQ"/>
    <property type="match status" value="6"/>
</dbReference>